<organism evidence="2 3">
    <name type="scientific">Tahibacter amnicola</name>
    <dbReference type="NCBI Taxonomy" id="2976241"/>
    <lineage>
        <taxon>Bacteria</taxon>
        <taxon>Pseudomonadati</taxon>
        <taxon>Pseudomonadota</taxon>
        <taxon>Gammaproteobacteria</taxon>
        <taxon>Lysobacterales</taxon>
        <taxon>Rhodanobacteraceae</taxon>
        <taxon>Tahibacter</taxon>
    </lineage>
</organism>
<feature type="chain" id="PRO_5047548358" evidence="1">
    <location>
        <begin position="45"/>
        <end position="863"/>
    </location>
</feature>
<protein>
    <submittedName>
        <fullName evidence="2">MtrB/PioB family outer membrane beta-barrel protein</fullName>
    </submittedName>
</protein>
<evidence type="ECO:0000313" key="3">
    <source>
        <dbReference type="Proteomes" id="UP001064632"/>
    </source>
</evidence>
<dbReference type="Pfam" id="PF11854">
    <property type="entry name" value="MtrB_PioB"/>
    <property type="match status" value="1"/>
</dbReference>
<gene>
    <name evidence="2" type="ORF">N4264_17410</name>
</gene>
<sequence>MPNTESRIALPASYPPGIGRCGACRAAVPLFMAFSLGWAATACADSGAGLRNGPREAGGVSAPGALDPRGTSWLHAGQRRSPGGQLYECPAPPPADADAPWLHASVTIGYAATAGDERNAQWGRFRGWDDGVVGRVAVRAQDPLDATYLQADAARLGEDDAYLQALFGRAGSFKVKAILERRPNLLSHTARPIWNGVGTSALTLPEILPAAASSVGQVEAVSSATPAITLGVRRERQALEWNSYLSPRWSLYAQVRNEHRKGARPFGGPFYYGFAFPDNAGALESVKPIDDDTLALQAGLRFAGDDWRMAFSYAGSFYRDRYRGFTFQMPYPLTPFLAGATSPGIERGQFASEPDNDHHRIAATFTRRLPWNGEASVTTALGRMHQNDTLIAPVDCTGVFGVDILGNGQPGPDNPYLYNCADWNSPASLSRPRAGLQIDTSTVNGRIALRPSDSWNVYGEWRFHRQDYRGEYLAFNPLTGQFGYIAENGAQGSILPGQAGFWDPLTAASVVTRIRSIPLDQETTEATIGADWYLPGRNTLGATVTAQHDAFTHRERRDLDDVRGKLTWINRTLDGLTLRANLSIGDRSGGAYDYAPHAYGYSTSLPGFVVPDTGIPALTVDAMRMYDLSDRQQRKADVMVTLATGARSTVNLSVRHDDQDYDASIGRQGYRTQGITLQWEWQPIASTTLSVHAGHDRSRLDIANINDQDIGSDPTLGGPTYPEAGRWWSRDQQRNRHAGATFRTQWRGVHLDAGWNWMQSRGVTSYRFETAAALAYFPDGTRVPGNQFPAMTYQRNSLSIGVTFPVASDFTVRVFDTYERARIQDWHYSGFGLDRIFGRRVYTDGGPESYGVNWFGVTAEYVW</sequence>
<evidence type="ECO:0000256" key="1">
    <source>
        <dbReference type="SAM" id="SignalP"/>
    </source>
</evidence>
<keyword evidence="3" id="KW-1185">Reference proteome</keyword>
<reference evidence="2" key="1">
    <citation type="submission" date="2022-09" db="EMBL/GenBank/DDBJ databases">
        <title>Tahibacter sp. nov., isolated from a fresh water.</title>
        <authorList>
            <person name="Baek J.H."/>
            <person name="Lee J.K."/>
            <person name="Kim J.M."/>
            <person name="Jeon C.O."/>
        </authorList>
    </citation>
    <scope>NUCLEOTIDE SEQUENCE</scope>
    <source>
        <strain evidence="2">W38</strain>
    </source>
</reference>
<name>A0ABY6B8X6_9GAMM</name>
<dbReference type="SUPFAM" id="SSF56935">
    <property type="entry name" value="Porins"/>
    <property type="match status" value="1"/>
</dbReference>
<dbReference type="EMBL" id="CP104694">
    <property type="protein sequence ID" value="UXI66518.1"/>
    <property type="molecule type" value="Genomic_DNA"/>
</dbReference>
<proteinExistence type="predicted"/>
<dbReference type="RefSeq" id="WP_261693502.1">
    <property type="nucleotide sequence ID" value="NZ_CP104694.1"/>
</dbReference>
<evidence type="ECO:0000313" key="2">
    <source>
        <dbReference type="EMBL" id="UXI66518.1"/>
    </source>
</evidence>
<dbReference type="InterPro" id="IPR020016">
    <property type="entry name" value="Decahaem-assoc_OM_MtrB/PioB"/>
</dbReference>
<dbReference type="Proteomes" id="UP001064632">
    <property type="component" value="Chromosome"/>
</dbReference>
<feature type="signal peptide" evidence="1">
    <location>
        <begin position="1"/>
        <end position="44"/>
    </location>
</feature>
<keyword evidence="1" id="KW-0732">Signal</keyword>
<accession>A0ABY6B8X6</accession>